<evidence type="ECO:0008006" key="3">
    <source>
        <dbReference type="Google" id="ProtNLM"/>
    </source>
</evidence>
<name>A0A5E4MNK7_9HEMI</name>
<protein>
    <recommendedName>
        <fullName evidence="3">Reverse transcriptase domain</fullName>
    </recommendedName>
</protein>
<dbReference type="Proteomes" id="UP000325440">
    <property type="component" value="Unassembled WGS sequence"/>
</dbReference>
<proteinExistence type="predicted"/>
<keyword evidence="2" id="KW-1185">Reference proteome</keyword>
<evidence type="ECO:0000313" key="1">
    <source>
        <dbReference type="EMBL" id="VVC33034.1"/>
    </source>
</evidence>
<organism evidence="1 2">
    <name type="scientific">Cinara cedri</name>
    <dbReference type="NCBI Taxonomy" id="506608"/>
    <lineage>
        <taxon>Eukaryota</taxon>
        <taxon>Metazoa</taxon>
        <taxon>Ecdysozoa</taxon>
        <taxon>Arthropoda</taxon>
        <taxon>Hexapoda</taxon>
        <taxon>Insecta</taxon>
        <taxon>Pterygota</taxon>
        <taxon>Neoptera</taxon>
        <taxon>Paraneoptera</taxon>
        <taxon>Hemiptera</taxon>
        <taxon>Sternorrhyncha</taxon>
        <taxon>Aphidomorpha</taxon>
        <taxon>Aphidoidea</taxon>
        <taxon>Aphididae</taxon>
        <taxon>Lachninae</taxon>
        <taxon>Cinara</taxon>
    </lineage>
</organism>
<dbReference type="EMBL" id="CABPRJ010000962">
    <property type="protein sequence ID" value="VVC33034.1"/>
    <property type="molecule type" value="Genomic_DNA"/>
</dbReference>
<evidence type="ECO:0000313" key="2">
    <source>
        <dbReference type="Proteomes" id="UP000325440"/>
    </source>
</evidence>
<dbReference type="AlphaFoldDB" id="A0A5E4MNK7"/>
<reference evidence="1 2" key="1">
    <citation type="submission" date="2019-08" db="EMBL/GenBank/DDBJ databases">
        <authorList>
            <person name="Alioto T."/>
            <person name="Alioto T."/>
            <person name="Gomez Garrido J."/>
        </authorList>
    </citation>
    <scope>NUCLEOTIDE SEQUENCE [LARGE SCALE GENOMIC DNA]</scope>
</reference>
<gene>
    <name evidence="1" type="ORF">CINCED_3A002398</name>
</gene>
<dbReference type="OrthoDB" id="411871at2759"/>
<accession>A0A5E4MNK7</accession>
<sequence length="118" mass="13336">MLPRGLEESLSCRKKETNSKMIYQRTAQLDCPSKLFEKILNSRVNNKPIVREQISCEASQGSVIDPTLWNILYDRLLMLRLPAGMKFLAFANDVVIIATAEDVIRLQTLLEIAASRGL</sequence>